<comment type="caution">
    <text evidence="4">The sequence shown here is derived from an EMBL/GenBank/DDBJ whole genome shotgun (WGS) entry which is preliminary data.</text>
</comment>
<dbReference type="CDD" id="cd03375">
    <property type="entry name" value="TPP_OGFOR"/>
    <property type="match status" value="1"/>
</dbReference>
<protein>
    <submittedName>
        <fullName evidence="4">2-oxoacid:ferredoxin oxidoreductase subunit beta</fullName>
    </submittedName>
</protein>
<dbReference type="PANTHER" id="PTHR48084">
    <property type="entry name" value="2-OXOGLUTARATE OXIDOREDUCTASE SUBUNIT KORB-RELATED"/>
    <property type="match status" value="1"/>
</dbReference>
<keyword evidence="2" id="KW-0560">Oxidoreductase</keyword>
<dbReference type="NCBIfam" id="TIGR02177">
    <property type="entry name" value="PorB_KorB"/>
    <property type="match status" value="1"/>
</dbReference>
<dbReference type="Pfam" id="PF02775">
    <property type="entry name" value="TPP_enzyme_C"/>
    <property type="match status" value="1"/>
</dbReference>
<dbReference type="InterPro" id="IPR011766">
    <property type="entry name" value="TPP_enzyme_TPP-bd"/>
</dbReference>
<accession>A0A3N6PST7</accession>
<dbReference type="Proteomes" id="UP000272778">
    <property type="component" value="Unassembled WGS sequence"/>
</dbReference>
<dbReference type="EMBL" id="RQIS01000011">
    <property type="protein sequence ID" value="RQH05080.1"/>
    <property type="molecule type" value="Genomic_DNA"/>
</dbReference>
<name>A0A3N6PST7_9BURK</name>
<dbReference type="PANTHER" id="PTHR48084:SF4">
    <property type="entry name" value="2-OXOGLUTARATE OXIDOREDUCTASE SUBUNIT KORB"/>
    <property type="match status" value="1"/>
</dbReference>
<dbReference type="GO" id="GO:0045333">
    <property type="term" value="P:cellular respiration"/>
    <property type="evidence" value="ECO:0007669"/>
    <property type="project" value="UniProtKB-ARBA"/>
</dbReference>
<dbReference type="GO" id="GO:0030976">
    <property type="term" value="F:thiamine pyrophosphate binding"/>
    <property type="evidence" value="ECO:0007669"/>
    <property type="project" value="InterPro"/>
</dbReference>
<evidence type="ECO:0000256" key="1">
    <source>
        <dbReference type="ARBA" id="ARBA00001966"/>
    </source>
</evidence>
<proteinExistence type="predicted"/>
<dbReference type="AlphaFoldDB" id="A0A3N6PST7"/>
<dbReference type="InterPro" id="IPR051457">
    <property type="entry name" value="2-oxoacid:Fd_oxidoreductase"/>
</dbReference>
<keyword evidence="5" id="KW-1185">Reference proteome</keyword>
<evidence type="ECO:0000313" key="4">
    <source>
        <dbReference type="EMBL" id="RQH05080.1"/>
    </source>
</evidence>
<evidence type="ECO:0000313" key="5">
    <source>
        <dbReference type="Proteomes" id="UP000272778"/>
    </source>
</evidence>
<sequence length="281" mass="29997">MAEPLCPAAASTGPDMYRSDVKPIWCPGCGDYSVLDALTHALAHLQLPREQVAMVSGIGCSSRIPAYTSVYGFHGVHGRALPLATGLKLARPELTVLVAGGDGDGFSIGGNHFLHACRRNVDLTYIIMDNQVYGMTKGQASPTTAPDWTGSELTPEGTGVNPFQPLVIALAAGATFIARCFSGEPANLAQTLVEAIRHPGFSVVQVLSPCPTFRPEQRQWKKLVRLLPEGPTDLRSAARELMGDDGFSVGRALYRTERKVFGAAPRGDALPVAALDREFVL</sequence>
<feature type="domain" description="Thiamine pyrophosphate enzyme TPP-binding" evidence="3">
    <location>
        <begin position="58"/>
        <end position="206"/>
    </location>
</feature>
<evidence type="ECO:0000256" key="2">
    <source>
        <dbReference type="ARBA" id="ARBA00023002"/>
    </source>
</evidence>
<dbReference type="GO" id="GO:0044281">
    <property type="term" value="P:small molecule metabolic process"/>
    <property type="evidence" value="ECO:0007669"/>
    <property type="project" value="UniProtKB-ARBA"/>
</dbReference>
<dbReference type="SUPFAM" id="SSF52518">
    <property type="entry name" value="Thiamin diphosphate-binding fold (THDP-binding)"/>
    <property type="match status" value="1"/>
</dbReference>
<dbReference type="InterPro" id="IPR029061">
    <property type="entry name" value="THDP-binding"/>
</dbReference>
<dbReference type="Gene3D" id="3.40.50.970">
    <property type="match status" value="1"/>
</dbReference>
<reference evidence="4 5" key="1">
    <citation type="submission" date="2018-11" db="EMBL/GenBank/DDBJ databases">
        <title>Paraburkholderia sp. DHOA04, isolated from soil.</title>
        <authorList>
            <person name="Gao Z.-H."/>
            <person name="Qiu L.-H."/>
            <person name="Fu J.-C."/>
        </authorList>
    </citation>
    <scope>NUCLEOTIDE SEQUENCE [LARGE SCALE GENOMIC DNA]</scope>
    <source>
        <strain evidence="4 5">DHOA04</strain>
    </source>
</reference>
<dbReference type="InterPro" id="IPR011896">
    <property type="entry name" value="OFOB"/>
</dbReference>
<dbReference type="OrthoDB" id="9775140at2"/>
<dbReference type="GO" id="GO:0016625">
    <property type="term" value="F:oxidoreductase activity, acting on the aldehyde or oxo group of donors, iron-sulfur protein as acceptor"/>
    <property type="evidence" value="ECO:0007669"/>
    <property type="project" value="UniProtKB-ARBA"/>
</dbReference>
<gene>
    <name evidence="4" type="ORF">D1Y85_15830</name>
</gene>
<organism evidence="4 5">
    <name type="scientific">Paraburkholderia dinghuensis</name>
    <dbReference type="NCBI Taxonomy" id="2305225"/>
    <lineage>
        <taxon>Bacteria</taxon>
        <taxon>Pseudomonadati</taxon>
        <taxon>Pseudomonadota</taxon>
        <taxon>Betaproteobacteria</taxon>
        <taxon>Burkholderiales</taxon>
        <taxon>Burkholderiaceae</taxon>
        <taxon>Paraburkholderia</taxon>
    </lineage>
</organism>
<evidence type="ECO:0000259" key="3">
    <source>
        <dbReference type="Pfam" id="PF02775"/>
    </source>
</evidence>
<comment type="cofactor">
    <cofactor evidence="1">
        <name>[4Fe-4S] cluster</name>
        <dbReference type="ChEBI" id="CHEBI:49883"/>
    </cofactor>
</comment>